<dbReference type="InterPro" id="IPR013094">
    <property type="entry name" value="AB_hydrolase_3"/>
</dbReference>
<protein>
    <submittedName>
        <fullName evidence="3">Alpha/beta hydrolase</fullName>
    </submittedName>
</protein>
<evidence type="ECO:0000256" key="1">
    <source>
        <dbReference type="ARBA" id="ARBA00022801"/>
    </source>
</evidence>
<dbReference type="AlphaFoldDB" id="A0A844FUP6"/>
<proteinExistence type="predicted"/>
<dbReference type="InterPro" id="IPR029058">
    <property type="entry name" value="AB_hydrolase_fold"/>
</dbReference>
<dbReference type="SUPFAM" id="SSF53474">
    <property type="entry name" value="alpha/beta-Hydrolases"/>
    <property type="match status" value="1"/>
</dbReference>
<evidence type="ECO:0000313" key="4">
    <source>
        <dbReference type="Proteomes" id="UP000442619"/>
    </source>
</evidence>
<comment type="caution">
    <text evidence="3">The sequence shown here is derived from an EMBL/GenBank/DDBJ whole genome shotgun (WGS) entry which is preliminary data.</text>
</comment>
<name>A0A844FUP6_9FIRM</name>
<reference evidence="3 4" key="1">
    <citation type="submission" date="2019-08" db="EMBL/GenBank/DDBJ databases">
        <title>In-depth cultivation of the pig gut microbiome towards novel bacterial diversity and tailored functional studies.</title>
        <authorList>
            <person name="Wylensek D."/>
            <person name="Hitch T.C.A."/>
            <person name="Clavel T."/>
        </authorList>
    </citation>
    <scope>NUCLEOTIDE SEQUENCE [LARGE SCALE GENOMIC DNA]</scope>
    <source>
        <strain evidence="3 4">CA-Schmier-601-WT-3</strain>
    </source>
</reference>
<evidence type="ECO:0000313" key="3">
    <source>
        <dbReference type="EMBL" id="MST89142.1"/>
    </source>
</evidence>
<dbReference type="GO" id="GO:0016787">
    <property type="term" value="F:hydrolase activity"/>
    <property type="evidence" value="ECO:0007669"/>
    <property type="project" value="UniProtKB-KW"/>
</dbReference>
<dbReference type="Gene3D" id="3.40.50.1820">
    <property type="entry name" value="alpha/beta hydrolase"/>
    <property type="match status" value="1"/>
</dbReference>
<dbReference type="PANTHER" id="PTHR48081:SF8">
    <property type="entry name" value="ALPHA_BETA HYDROLASE FOLD-3 DOMAIN-CONTAINING PROTEIN-RELATED"/>
    <property type="match status" value="1"/>
</dbReference>
<accession>A0A844FUP6</accession>
<keyword evidence="4" id="KW-1185">Reference proteome</keyword>
<dbReference type="RefSeq" id="WP_154515475.1">
    <property type="nucleotide sequence ID" value="NZ_VUNM01000010.1"/>
</dbReference>
<dbReference type="InterPro" id="IPR050300">
    <property type="entry name" value="GDXG_lipolytic_enzyme"/>
</dbReference>
<evidence type="ECO:0000259" key="2">
    <source>
        <dbReference type="Pfam" id="PF07859"/>
    </source>
</evidence>
<organism evidence="3 4">
    <name type="scientific">Sharpea porci</name>
    <dbReference type="NCBI Taxonomy" id="2652286"/>
    <lineage>
        <taxon>Bacteria</taxon>
        <taxon>Bacillati</taxon>
        <taxon>Bacillota</taxon>
        <taxon>Erysipelotrichia</taxon>
        <taxon>Erysipelotrichales</taxon>
        <taxon>Coprobacillaceae</taxon>
        <taxon>Sharpea</taxon>
    </lineage>
</organism>
<gene>
    <name evidence="3" type="ORF">FYJ79_06080</name>
</gene>
<dbReference type="EMBL" id="VUNM01000010">
    <property type="protein sequence ID" value="MST89142.1"/>
    <property type="molecule type" value="Genomic_DNA"/>
</dbReference>
<sequence length="346" mass="39539">MLEVNNIPFYKDTNLLFKRIPHTDKLHILDPTVIEKVKKSGFILETDISQDNQSIDALALRQTMGSPNNDITSTPIKIETRLIPLKDRQIPIRIFKPNTPTSHMIIFIHGGGYIGGSSCVSTNPCKYLCECAQAMVVSIDYRLAPEAPFPAAYNDCKEVTQWLLGHLELWQIDSKHVAICGESAGGALALAISATELGKSIALTIPIYAALDVNNNKQLNYWSYDHYPVIETQKDYMKTRLNRFILLNDLMVHLYAYHVHDYCDERLSPLYTKHLQNISHVLLIEAEYDYYRLSNDQFAKRLIDHHIPCTLVRYQGMDHGFFDRIGTCVQTKDCIETIALYFQQLL</sequence>
<feature type="domain" description="Alpha/beta hydrolase fold-3" evidence="2">
    <location>
        <begin position="105"/>
        <end position="322"/>
    </location>
</feature>
<keyword evidence="1 3" id="KW-0378">Hydrolase</keyword>
<dbReference type="PANTHER" id="PTHR48081">
    <property type="entry name" value="AB HYDROLASE SUPERFAMILY PROTEIN C4A8.06C"/>
    <property type="match status" value="1"/>
</dbReference>
<dbReference type="Proteomes" id="UP000442619">
    <property type="component" value="Unassembled WGS sequence"/>
</dbReference>
<dbReference type="Pfam" id="PF07859">
    <property type="entry name" value="Abhydrolase_3"/>
    <property type="match status" value="1"/>
</dbReference>